<dbReference type="Proteomes" id="UP000677413">
    <property type="component" value="Unassembled WGS sequence"/>
</dbReference>
<sequence length="326" mass="36642">MVPLIFRETDGEPNVEILFGARQHGDAFPFDGPGGVLAHAFFPPPNAGTLAGDAHFDEDETWQEGFTGNGFDLLTVMVHEFGHSLGLDHTSVPGSTMNPFYPTPSVPAADDRAGIRAVYRRHIWVASLYRDVLGRRFDDNGLDGWVRSLFSGAGPQDVARGFCYSQEYSGQIATELYFALLDRAPDDAGLVGWRGQLQQGMGRQSAVVAFLDSAEYRAKYPADDAFIDSLYRRLLGRPPDAGGLDFWRRRMQDGMPRFEVARGFVLSEEYCRNHSRDLYQRYLRRQPDAAGWRDWTDQLMRGLNQQDALIGFVASPEYQTAVEGWW</sequence>
<dbReference type="Pfam" id="PF00413">
    <property type="entry name" value="Peptidase_M10"/>
    <property type="match status" value="1"/>
</dbReference>
<accession>A0A940Y4X7</accession>
<dbReference type="GO" id="GO:0006508">
    <property type="term" value="P:proteolysis"/>
    <property type="evidence" value="ECO:0007669"/>
    <property type="project" value="UniProtKB-KW"/>
</dbReference>
<protein>
    <submittedName>
        <fullName evidence="7">DUF4214 domain-containing protein</fullName>
    </submittedName>
</protein>
<keyword evidence="2" id="KW-0479">Metal-binding</keyword>
<dbReference type="GO" id="GO:0008270">
    <property type="term" value="F:zinc ion binding"/>
    <property type="evidence" value="ECO:0007669"/>
    <property type="project" value="InterPro"/>
</dbReference>
<name>A0A940Y4X7_9ACTN</name>
<dbReference type="InterPro" id="IPR033739">
    <property type="entry name" value="M10A_MMP"/>
</dbReference>
<dbReference type="InterPro" id="IPR001818">
    <property type="entry name" value="Pept_M10_metallopeptidase"/>
</dbReference>
<dbReference type="SMART" id="SM00235">
    <property type="entry name" value="ZnMc"/>
    <property type="match status" value="1"/>
</dbReference>
<dbReference type="Pfam" id="PF13946">
    <property type="entry name" value="DUF4214"/>
    <property type="match status" value="3"/>
</dbReference>
<dbReference type="PRINTS" id="PR00138">
    <property type="entry name" value="MATRIXIN"/>
</dbReference>
<evidence type="ECO:0000259" key="6">
    <source>
        <dbReference type="SMART" id="SM00235"/>
    </source>
</evidence>
<reference evidence="7 8" key="1">
    <citation type="submission" date="2021-04" db="EMBL/GenBank/DDBJ databases">
        <authorList>
            <person name="Tang X."/>
            <person name="Zhou X."/>
            <person name="Chen X."/>
            <person name="Cernava T."/>
            <person name="Zhang C."/>
        </authorList>
    </citation>
    <scope>NUCLEOTIDE SEQUENCE [LARGE SCALE GENOMIC DNA]</scope>
    <source>
        <strain evidence="7 8">BH-SS-21</strain>
    </source>
</reference>
<proteinExistence type="predicted"/>
<dbReference type="PANTHER" id="PTHR10201:SF323">
    <property type="entry name" value="MATRIX METALLOPROTEINASE-21"/>
    <property type="match status" value="1"/>
</dbReference>
<dbReference type="Gene3D" id="3.40.390.10">
    <property type="entry name" value="Collagenase (Catalytic Domain)"/>
    <property type="match status" value="1"/>
</dbReference>
<keyword evidence="1" id="KW-0645">Protease</keyword>
<dbReference type="EMBL" id="JAGPYQ010000001">
    <property type="protein sequence ID" value="MBQ0852525.1"/>
    <property type="molecule type" value="Genomic_DNA"/>
</dbReference>
<evidence type="ECO:0000256" key="3">
    <source>
        <dbReference type="ARBA" id="ARBA00022801"/>
    </source>
</evidence>
<evidence type="ECO:0000313" key="8">
    <source>
        <dbReference type="Proteomes" id="UP000677413"/>
    </source>
</evidence>
<dbReference type="AlphaFoldDB" id="A0A940Y4X7"/>
<dbReference type="Gene3D" id="1.10.3130.20">
    <property type="entry name" value="Phycobilisome linker domain"/>
    <property type="match status" value="2"/>
</dbReference>
<dbReference type="CDD" id="cd04278">
    <property type="entry name" value="ZnMc_MMP"/>
    <property type="match status" value="1"/>
</dbReference>
<dbReference type="GO" id="GO:0004222">
    <property type="term" value="F:metalloendopeptidase activity"/>
    <property type="evidence" value="ECO:0007669"/>
    <property type="project" value="InterPro"/>
</dbReference>
<keyword evidence="3" id="KW-0378">Hydrolase</keyword>
<evidence type="ECO:0000256" key="5">
    <source>
        <dbReference type="ARBA" id="ARBA00023049"/>
    </source>
</evidence>
<feature type="domain" description="Peptidase metallopeptidase" evidence="6">
    <location>
        <begin position="2"/>
        <end position="121"/>
    </location>
</feature>
<dbReference type="InterPro" id="IPR021190">
    <property type="entry name" value="Pept_M10A"/>
</dbReference>
<dbReference type="InterPro" id="IPR038255">
    <property type="entry name" value="PBS_linker_sf"/>
</dbReference>
<evidence type="ECO:0000256" key="2">
    <source>
        <dbReference type="ARBA" id="ARBA00022723"/>
    </source>
</evidence>
<dbReference type="InterPro" id="IPR024079">
    <property type="entry name" value="MetalloPept_cat_dom_sf"/>
</dbReference>
<evidence type="ECO:0000256" key="1">
    <source>
        <dbReference type="ARBA" id="ARBA00022670"/>
    </source>
</evidence>
<organism evidence="7 8">
    <name type="scientific">Streptomyces liliiviolaceus</name>
    <dbReference type="NCBI Taxonomy" id="2823109"/>
    <lineage>
        <taxon>Bacteria</taxon>
        <taxon>Bacillati</taxon>
        <taxon>Actinomycetota</taxon>
        <taxon>Actinomycetes</taxon>
        <taxon>Kitasatosporales</taxon>
        <taxon>Streptomycetaceae</taxon>
        <taxon>Streptomyces</taxon>
    </lineage>
</organism>
<keyword evidence="5" id="KW-0482">Metalloprotease</keyword>
<gene>
    <name evidence="7" type="ORF">J8N05_30640</name>
</gene>
<dbReference type="InterPro" id="IPR025282">
    <property type="entry name" value="DUF4214"/>
</dbReference>
<dbReference type="SUPFAM" id="SSF55486">
    <property type="entry name" value="Metalloproteases ('zincins'), catalytic domain"/>
    <property type="match status" value="1"/>
</dbReference>
<evidence type="ECO:0000256" key="4">
    <source>
        <dbReference type="ARBA" id="ARBA00022833"/>
    </source>
</evidence>
<comment type="caution">
    <text evidence="7">The sequence shown here is derived from an EMBL/GenBank/DDBJ whole genome shotgun (WGS) entry which is preliminary data.</text>
</comment>
<evidence type="ECO:0000313" key="7">
    <source>
        <dbReference type="EMBL" id="MBQ0852525.1"/>
    </source>
</evidence>
<dbReference type="InterPro" id="IPR006026">
    <property type="entry name" value="Peptidase_Metallo"/>
</dbReference>
<keyword evidence="4" id="KW-0862">Zinc</keyword>
<dbReference type="PANTHER" id="PTHR10201">
    <property type="entry name" value="MATRIX METALLOPROTEINASE"/>
    <property type="match status" value="1"/>
</dbReference>
<keyword evidence="8" id="KW-1185">Reference proteome</keyword>
<dbReference type="GO" id="GO:0031012">
    <property type="term" value="C:extracellular matrix"/>
    <property type="evidence" value="ECO:0007669"/>
    <property type="project" value="InterPro"/>
</dbReference>